<evidence type="ECO:0000313" key="3">
    <source>
        <dbReference type="Proteomes" id="UP000604046"/>
    </source>
</evidence>
<dbReference type="AlphaFoldDB" id="A0A812RE57"/>
<sequence length="181" mass="19362">MARHGFTGLALFAWLTKLPSGLANRFAVQEAKSTGERCCCNISTEAGQDTLSCEPTQAVTSFMVSFCPGSLTYANDFLPPAARAACNTSSALGPRAQPCRGPTASCDCAETVDARAPSNGLVKGRVLTPSAERIVAGFFGLHYASYSGRRFLEVCVGMFPLYANSPFKRGPKVCPKWRFFA</sequence>
<protein>
    <submittedName>
        <fullName evidence="2">ACHE protein</fullName>
    </submittedName>
</protein>
<comment type="caution">
    <text evidence="2">The sequence shown here is derived from an EMBL/GenBank/DDBJ whole genome shotgun (WGS) entry which is preliminary data.</text>
</comment>
<feature type="chain" id="PRO_5032701758" evidence="1">
    <location>
        <begin position="24"/>
        <end position="181"/>
    </location>
</feature>
<dbReference type="EMBL" id="CAJNDS010002333">
    <property type="protein sequence ID" value="CAE7437072.1"/>
    <property type="molecule type" value="Genomic_DNA"/>
</dbReference>
<feature type="signal peptide" evidence="1">
    <location>
        <begin position="1"/>
        <end position="23"/>
    </location>
</feature>
<keyword evidence="3" id="KW-1185">Reference proteome</keyword>
<keyword evidence="1" id="KW-0732">Signal</keyword>
<accession>A0A812RE57</accession>
<dbReference type="Proteomes" id="UP000604046">
    <property type="component" value="Unassembled WGS sequence"/>
</dbReference>
<evidence type="ECO:0000256" key="1">
    <source>
        <dbReference type="SAM" id="SignalP"/>
    </source>
</evidence>
<name>A0A812RE57_9DINO</name>
<organism evidence="2 3">
    <name type="scientific">Symbiodinium natans</name>
    <dbReference type="NCBI Taxonomy" id="878477"/>
    <lineage>
        <taxon>Eukaryota</taxon>
        <taxon>Sar</taxon>
        <taxon>Alveolata</taxon>
        <taxon>Dinophyceae</taxon>
        <taxon>Suessiales</taxon>
        <taxon>Symbiodiniaceae</taxon>
        <taxon>Symbiodinium</taxon>
    </lineage>
</organism>
<reference evidence="2" key="1">
    <citation type="submission" date="2021-02" db="EMBL/GenBank/DDBJ databases">
        <authorList>
            <person name="Dougan E. K."/>
            <person name="Rhodes N."/>
            <person name="Thang M."/>
            <person name="Chan C."/>
        </authorList>
    </citation>
    <scope>NUCLEOTIDE SEQUENCE</scope>
</reference>
<proteinExistence type="predicted"/>
<evidence type="ECO:0000313" key="2">
    <source>
        <dbReference type="EMBL" id="CAE7437072.1"/>
    </source>
</evidence>
<gene>
    <name evidence="2" type="primary">ACHE</name>
    <name evidence="2" type="ORF">SNAT2548_LOCUS23751</name>
</gene>